<name>A0A9D9GUF2_9PROT</name>
<dbReference type="PANTHER" id="PTHR12526">
    <property type="entry name" value="GLYCOSYLTRANSFERASE"/>
    <property type="match status" value="1"/>
</dbReference>
<evidence type="ECO:0000313" key="3">
    <source>
        <dbReference type="Proteomes" id="UP000823630"/>
    </source>
</evidence>
<dbReference type="CDD" id="cd03811">
    <property type="entry name" value="GT4_GT28_WabH-like"/>
    <property type="match status" value="1"/>
</dbReference>
<gene>
    <name evidence="2" type="ORF">IAC69_00480</name>
</gene>
<dbReference type="Pfam" id="PF00534">
    <property type="entry name" value="Glycos_transf_1"/>
    <property type="match status" value="1"/>
</dbReference>
<sequence>MKKVKIAFCVRDMKVGGVESVMIRTLDELVKNKNLDIVVITYSKIKEPIYQNWFNAHPDVPVYTLYPSKWLGTDLAHFFLLRIVQHMCRDVYRWWLRRRKIINRAGKIDLFIDYYNFSFHQEFKEISQPKVVWWHASVNSFVSGNYIRYMKDYDMLVALTDGFVDEFKKLYPEYANKIVRIYNPIDTKKIAERANVATTPRGKYFVCVSRLYADKDIPTVLRAFDKFWDKNNRPNVKLFIIGDGSFRNRYEELASTLGAGKNIVFTGALANPFGYMRGAMANILSSYSEGLPTVLVESGTLETINISSDCKNGPREILCDGAGGLLFTPGNVDELAAHMSDVFNENINKKEMLGVARAGLKRFQTDQTIAHITELFRKFLDV</sequence>
<comment type="caution">
    <text evidence="2">The sequence shown here is derived from an EMBL/GenBank/DDBJ whole genome shotgun (WGS) entry which is preliminary data.</text>
</comment>
<dbReference type="SUPFAM" id="SSF53756">
    <property type="entry name" value="UDP-Glycosyltransferase/glycogen phosphorylase"/>
    <property type="match status" value="1"/>
</dbReference>
<dbReference type="EMBL" id="JADINC010000009">
    <property type="protein sequence ID" value="MBO8424939.1"/>
    <property type="molecule type" value="Genomic_DNA"/>
</dbReference>
<accession>A0A9D9GUF2</accession>
<reference evidence="2" key="1">
    <citation type="submission" date="2020-10" db="EMBL/GenBank/DDBJ databases">
        <authorList>
            <person name="Gilroy R."/>
        </authorList>
    </citation>
    <scope>NUCLEOTIDE SEQUENCE</scope>
    <source>
        <strain evidence="2">8207</strain>
    </source>
</reference>
<evidence type="ECO:0000313" key="2">
    <source>
        <dbReference type="EMBL" id="MBO8424939.1"/>
    </source>
</evidence>
<dbReference type="Proteomes" id="UP000823630">
    <property type="component" value="Unassembled WGS sequence"/>
</dbReference>
<reference evidence="2" key="2">
    <citation type="journal article" date="2021" name="PeerJ">
        <title>Extensive microbial diversity within the chicken gut microbiome revealed by metagenomics and culture.</title>
        <authorList>
            <person name="Gilroy R."/>
            <person name="Ravi A."/>
            <person name="Getino M."/>
            <person name="Pursley I."/>
            <person name="Horton D.L."/>
            <person name="Alikhan N.F."/>
            <person name="Baker D."/>
            <person name="Gharbi K."/>
            <person name="Hall N."/>
            <person name="Watson M."/>
            <person name="Adriaenssens E.M."/>
            <person name="Foster-Nyarko E."/>
            <person name="Jarju S."/>
            <person name="Secka A."/>
            <person name="Antonio M."/>
            <person name="Oren A."/>
            <person name="Chaudhuri R.R."/>
            <person name="La Ragione R."/>
            <person name="Hildebrand F."/>
            <person name="Pallen M.J."/>
        </authorList>
    </citation>
    <scope>NUCLEOTIDE SEQUENCE</scope>
    <source>
        <strain evidence="2">8207</strain>
    </source>
</reference>
<proteinExistence type="predicted"/>
<protein>
    <submittedName>
        <fullName evidence="2">Glycosyltransferase</fullName>
    </submittedName>
</protein>
<dbReference type="InterPro" id="IPR001296">
    <property type="entry name" value="Glyco_trans_1"/>
</dbReference>
<dbReference type="AlphaFoldDB" id="A0A9D9GUF2"/>
<organism evidence="2 3">
    <name type="scientific">Candidatus Enterousia avistercoris</name>
    <dbReference type="NCBI Taxonomy" id="2840788"/>
    <lineage>
        <taxon>Bacteria</taxon>
        <taxon>Pseudomonadati</taxon>
        <taxon>Pseudomonadota</taxon>
        <taxon>Alphaproteobacteria</taxon>
        <taxon>Candidatus Enterousia</taxon>
    </lineage>
</organism>
<evidence type="ECO:0000259" key="1">
    <source>
        <dbReference type="Pfam" id="PF00534"/>
    </source>
</evidence>
<dbReference type="Gene3D" id="3.40.50.2000">
    <property type="entry name" value="Glycogen Phosphorylase B"/>
    <property type="match status" value="2"/>
</dbReference>
<feature type="domain" description="Glycosyl transferase family 1" evidence="1">
    <location>
        <begin position="193"/>
        <end position="351"/>
    </location>
</feature>
<dbReference type="PANTHER" id="PTHR12526:SF630">
    <property type="entry name" value="GLYCOSYLTRANSFERASE"/>
    <property type="match status" value="1"/>
</dbReference>
<dbReference type="GO" id="GO:0016757">
    <property type="term" value="F:glycosyltransferase activity"/>
    <property type="evidence" value="ECO:0007669"/>
    <property type="project" value="InterPro"/>
</dbReference>